<comment type="subcellular location">
    <subcellularLocation>
        <location evidence="1">Membrane</location>
    </subcellularLocation>
</comment>
<dbReference type="CDD" id="cd11386">
    <property type="entry name" value="MCP_signal"/>
    <property type="match status" value="1"/>
</dbReference>
<evidence type="ECO:0000313" key="8">
    <source>
        <dbReference type="EMBL" id="MCJ2378363.1"/>
    </source>
</evidence>
<organism evidence="8 9">
    <name type="scientific">Vibrio gelatinilyticus</name>
    <dbReference type="NCBI Taxonomy" id="2893468"/>
    <lineage>
        <taxon>Bacteria</taxon>
        <taxon>Pseudomonadati</taxon>
        <taxon>Pseudomonadota</taxon>
        <taxon>Gammaproteobacteria</taxon>
        <taxon>Vibrionales</taxon>
        <taxon>Vibrionaceae</taxon>
        <taxon>Vibrio</taxon>
    </lineage>
</organism>
<dbReference type="PROSITE" id="PS50885">
    <property type="entry name" value="HAMP"/>
    <property type="match status" value="1"/>
</dbReference>
<feature type="transmembrane region" description="Helical" evidence="5">
    <location>
        <begin position="374"/>
        <end position="394"/>
    </location>
</feature>
<evidence type="ECO:0000256" key="4">
    <source>
        <dbReference type="PROSITE-ProRule" id="PRU00284"/>
    </source>
</evidence>
<dbReference type="Gene3D" id="1.10.287.950">
    <property type="entry name" value="Methyl-accepting chemotaxis protein"/>
    <property type="match status" value="1"/>
</dbReference>
<dbReference type="CDD" id="cd06225">
    <property type="entry name" value="HAMP"/>
    <property type="match status" value="1"/>
</dbReference>
<keyword evidence="5" id="KW-0812">Transmembrane</keyword>
<evidence type="ECO:0000259" key="6">
    <source>
        <dbReference type="PROSITE" id="PS50111"/>
    </source>
</evidence>
<dbReference type="PROSITE" id="PS50111">
    <property type="entry name" value="CHEMOTAXIS_TRANSDUC_2"/>
    <property type="match status" value="1"/>
</dbReference>
<dbReference type="InterPro" id="IPR004089">
    <property type="entry name" value="MCPsignal_dom"/>
</dbReference>
<dbReference type="GO" id="GO:0016020">
    <property type="term" value="C:membrane"/>
    <property type="evidence" value="ECO:0007669"/>
    <property type="project" value="UniProtKB-SubCell"/>
</dbReference>
<accession>A0A9X1WD30</accession>
<dbReference type="FunFam" id="1.10.287.950:FF:000001">
    <property type="entry name" value="Methyl-accepting chemotaxis sensory transducer"/>
    <property type="match status" value="1"/>
</dbReference>
<feature type="transmembrane region" description="Helical" evidence="5">
    <location>
        <begin position="12"/>
        <end position="31"/>
    </location>
</feature>
<dbReference type="GO" id="GO:0006935">
    <property type="term" value="P:chemotaxis"/>
    <property type="evidence" value="ECO:0007669"/>
    <property type="project" value="UniProtKB-ARBA"/>
</dbReference>
<feature type="domain" description="Methyl-accepting transducer" evidence="6">
    <location>
        <begin position="452"/>
        <end position="688"/>
    </location>
</feature>
<reference evidence="8" key="1">
    <citation type="submission" date="2021-11" db="EMBL/GenBank/DDBJ databases">
        <title>Vibrio ZSDE26 sp. nov. and Vibrio ZSDZ34 sp. nov., isolated from coastal seawater in Qingdao.</title>
        <authorList>
            <person name="Zhang P."/>
        </authorList>
    </citation>
    <scope>NUCLEOTIDE SEQUENCE</scope>
    <source>
        <strain evidence="8">ZSDZ34</strain>
    </source>
</reference>
<dbReference type="Proteomes" id="UP001139488">
    <property type="component" value="Unassembled WGS sequence"/>
</dbReference>
<dbReference type="GO" id="GO:0007165">
    <property type="term" value="P:signal transduction"/>
    <property type="evidence" value="ECO:0007669"/>
    <property type="project" value="UniProtKB-KW"/>
</dbReference>
<dbReference type="Gene3D" id="6.10.340.10">
    <property type="match status" value="1"/>
</dbReference>
<dbReference type="SMART" id="SM00304">
    <property type="entry name" value="HAMP"/>
    <property type="match status" value="1"/>
</dbReference>
<name>A0A9X1WD30_9VIBR</name>
<dbReference type="Pfam" id="PF00672">
    <property type="entry name" value="HAMP"/>
    <property type="match status" value="1"/>
</dbReference>
<dbReference type="InterPro" id="IPR003660">
    <property type="entry name" value="HAMP_dom"/>
</dbReference>
<dbReference type="AlphaFoldDB" id="A0A9X1WD30"/>
<evidence type="ECO:0000256" key="5">
    <source>
        <dbReference type="SAM" id="Phobius"/>
    </source>
</evidence>
<dbReference type="EMBL" id="JAJNNZ010000015">
    <property type="protein sequence ID" value="MCJ2378363.1"/>
    <property type="molecule type" value="Genomic_DNA"/>
</dbReference>
<proteinExistence type="inferred from homology"/>
<protein>
    <submittedName>
        <fullName evidence="8">Methyl-accepting chemotaxis protein</fullName>
    </submittedName>
</protein>
<keyword evidence="9" id="KW-1185">Reference proteome</keyword>
<dbReference type="PANTHER" id="PTHR32089">
    <property type="entry name" value="METHYL-ACCEPTING CHEMOTAXIS PROTEIN MCPB"/>
    <property type="match status" value="1"/>
</dbReference>
<comment type="caution">
    <text evidence="8">The sequence shown here is derived from an EMBL/GenBank/DDBJ whole genome shotgun (WGS) entry which is preliminary data.</text>
</comment>
<comment type="similarity">
    <text evidence="3">Belongs to the methyl-accepting chemotaxis (MCP) protein family.</text>
</comment>
<dbReference type="InterPro" id="IPR007891">
    <property type="entry name" value="CHASE3"/>
</dbReference>
<dbReference type="SMART" id="SM00283">
    <property type="entry name" value="MA"/>
    <property type="match status" value="1"/>
</dbReference>
<gene>
    <name evidence="8" type="ORF">LNL84_16210</name>
</gene>
<dbReference type="PANTHER" id="PTHR32089:SF112">
    <property type="entry name" value="LYSOZYME-LIKE PROTEIN-RELATED"/>
    <property type="match status" value="1"/>
</dbReference>
<evidence type="ECO:0000256" key="3">
    <source>
        <dbReference type="ARBA" id="ARBA00029447"/>
    </source>
</evidence>
<sequence length="725" mass="78416">MSFRNLPLKLKVGLGAGVPILLLIFLSFVAITSTKSQIKTNAMVDHTHKVIEQALKIEAAAVDMEAGMRGYLLAGQESFLEPYVHGGETFTRTLEQLKITVSDNPQQVERLSEVKTIVESWKQHISEPTIKLRRQIGNAKTMDDVVDIVGRAQGKVYFDTFRGQISTFIERERNLLAERSNVNEQTFRKASTLLSEVQRSGTMSRNDSLRMSGDLESLKTASEWVNHTHKVIGMAKNIQILAVDMETGMRGYLLSGSPGFLEPYQQGTNQFSKQIEELKQVVSDNPTQVQLLDDIHSTLSQWQSKVADPQIALRTEIGNSNTMNDIAKLVGEAKGEVYFNQFRSAILTFIDVEDSLMVERQQKAKDAADNANKMILLGAAFAILLGATLSWFVLKSITRPINEMANKLESLAQGDLTQMVVAESNDELGKMANSYNQTVQRTNAVMKEVLQTSEDVSQGALEITRSNEIMENELGKQSEQVSQISTAIDQISSSIQEVAISSSQATTSAQSAGDTANSGGEIVRSTIAGMNEIDQAVMASSQSVSELGKRGAQIGEIINVIDDIAEQTNLLALNAAIEAARAGEAGRGFAVVADEVRALADRTTSATTEIASSIEAIQSETQTAVARMEVGNGHVKSGLELAGKAGTSLDDIVSGAQSVAMMIDSIAAAAEEQSQASHEVSQRVESVAELSKGVNKKAGQVANSAQAVSQRAIELNKLVNQFKVS</sequence>
<evidence type="ECO:0000313" key="9">
    <source>
        <dbReference type="Proteomes" id="UP001139488"/>
    </source>
</evidence>
<keyword evidence="5" id="KW-1133">Transmembrane helix</keyword>
<dbReference type="SUPFAM" id="SSF58104">
    <property type="entry name" value="Methyl-accepting chemotaxis protein (MCP) signaling domain"/>
    <property type="match status" value="1"/>
</dbReference>
<evidence type="ECO:0000259" key="7">
    <source>
        <dbReference type="PROSITE" id="PS50885"/>
    </source>
</evidence>
<dbReference type="Pfam" id="PF05227">
    <property type="entry name" value="CHASE3"/>
    <property type="match status" value="2"/>
</dbReference>
<feature type="domain" description="HAMP" evidence="7">
    <location>
        <begin position="395"/>
        <end position="447"/>
    </location>
</feature>
<dbReference type="CDD" id="cd19410">
    <property type="entry name" value="HK9-like_sensor"/>
    <property type="match status" value="2"/>
</dbReference>
<dbReference type="Pfam" id="PF00015">
    <property type="entry name" value="MCPsignal"/>
    <property type="match status" value="1"/>
</dbReference>
<dbReference type="RefSeq" id="WP_244358635.1">
    <property type="nucleotide sequence ID" value="NZ_JAJNNZ010000015.1"/>
</dbReference>
<evidence type="ECO:0000256" key="1">
    <source>
        <dbReference type="ARBA" id="ARBA00004370"/>
    </source>
</evidence>
<keyword evidence="2 4" id="KW-0807">Transducer</keyword>
<keyword evidence="5" id="KW-0472">Membrane</keyword>
<evidence type="ECO:0000256" key="2">
    <source>
        <dbReference type="ARBA" id="ARBA00023224"/>
    </source>
</evidence>